<dbReference type="KEGG" id="dra:DR_0227"/>
<dbReference type="EMBL" id="AE000513">
    <property type="protein sequence ID" value="AAF09815.1"/>
    <property type="molecule type" value="Genomic_DNA"/>
</dbReference>
<dbReference type="Gene3D" id="2.40.360.20">
    <property type="match status" value="1"/>
</dbReference>
<dbReference type="GeneID" id="69516458"/>
<sequence>MMRVSVLSGVVFLTTSLGGALGSAASATDCSSIKAALQGPRSVTYQQKLLPVAPVGGQASAPMTFVVSSTVRPIPNGYQVQNVTDGKTHVLKQTCVGGKLVTELDGKRLDMGASAQSGGGSINVRLGNFADASYLKHKVGEVWTGTLSSVKTQDFTMTTTYRNKLVRTEKITTPAGTFNTYRVEAQTISTTTFQDPKMAAAMGQRNKPTVTTTTTWYAKDIPGLIVKMESKGMSSLLLKYQK</sequence>
<dbReference type="OrthoDB" id="73832at2"/>
<evidence type="ECO:0008006" key="4">
    <source>
        <dbReference type="Google" id="ProtNLM"/>
    </source>
</evidence>
<dbReference type="InParanoid" id="Q9RXS9"/>
<protein>
    <recommendedName>
        <fullName evidence="4">Lipoprotein</fullName>
    </recommendedName>
</protein>
<organism evidence="2 3">
    <name type="scientific">Deinococcus radiodurans (strain ATCC 13939 / DSM 20539 / JCM 16871 / CCUG 27074 / LMG 4051 / NBRC 15346 / NCIMB 9279 / VKM B-1422 / R1)</name>
    <dbReference type="NCBI Taxonomy" id="243230"/>
    <lineage>
        <taxon>Bacteria</taxon>
        <taxon>Thermotogati</taxon>
        <taxon>Deinococcota</taxon>
        <taxon>Deinococci</taxon>
        <taxon>Deinococcales</taxon>
        <taxon>Deinococcaceae</taxon>
        <taxon>Deinococcus</taxon>
    </lineage>
</organism>
<dbReference type="HOGENOM" id="CLU_1145716_0_0_0"/>
<dbReference type="EnsemblBacteria" id="AAF09815">
    <property type="protein sequence ID" value="AAF09815"/>
    <property type="gene ID" value="DR_0227"/>
</dbReference>
<gene>
    <name evidence="2" type="ordered locus">DR_0227</name>
</gene>
<feature type="chain" id="PRO_5004332331" description="Lipoprotein" evidence="1">
    <location>
        <begin position="20"/>
        <end position="242"/>
    </location>
</feature>
<dbReference type="AlphaFoldDB" id="Q9RXS9"/>
<feature type="signal peptide" evidence="1">
    <location>
        <begin position="1"/>
        <end position="19"/>
    </location>
</feature>
<accession>Q9RXS9</accession>
<evidence type="ECO:0000313" key="3">
    <source>
        <dbReference type="Proteomes" id="UP000002524"/>
    </source>
</evidence>
<dbReference type="PIR" id="H75545">
    <property type="entry name" value="H75545"/>
</dbReference>
<keyword evidence="1" id="KW-0732">Signal</keyword>
<dbReference type="STRING" id="243230.DR_0227"/>
<reference evidence="2 3" key="1">
    <citation type="journal article" date="1999" name="Science">
        <title>Genome sequence of the radioresistant bacterium Deinococcus radiodurans R1.</title>
        <authorList>
            <person name="White O."/>
            <person name="Eisen J.A."/>
            <person name="Heidelberg J.F."/>
            <person name="Hickey E.K."/>
            <person name="Peterson J.D."/>
            <person name="Dodson R.J."/>
            <person name="Haft D.H."/>
            <person name="Gwinn M.L."/>
            <person name="Nelson W.C."/>
            <person name="Richardson D.L."/>
            <person name="Moffat K.S."/>
            <person name="Qin H."/>
            <person name="Jiang L."/>
            <person name="Pamphile W."/>
            <person name="Crosby M."/>
            <person name="Shen M."/>
            <person name="Vamathevan J.J."/>
            <person name="Lam P."/>
            <person name="McDonald L."/>
            <person name="Utterback T."/>
            <person name="Zalewski C."/>
            <person name="Makarova K.S."/>
            <person name="Aravind L."/>
            <person name="Daly M.J."/>
            <person name="Minton K.W."/>
            <person name="Fleischmann R.D."/>
            <person name="Ketchum K.A."/>
            <person name="Nelson K.E."/>
            <person name="Salzberg S."/>
            <person name="Smith H.O."/>
            <person name="Venter J.C."/>
            <person name="Fraser C.M."/>
        </authorList>
    </citation>
    <scope>NUCLEOTIDE SEQUENCE [LARGE SCALE GENOMIC DNA]</scope>
    <source>
        <strain evidence="3">ATCC 13939 / DSM 20539 / JCM 16871 / LMG 4051 / NBRC 15346 / NCIMB 9279 / R1 / VKM B-1422</strain>
    </source>
</reference>
<proteinExistence type="predicted"/>
<evidence type="ECO:0000256" key="1">
    <source>
        <dbReference type="SAM" id="SignalP"/>
    </source>
</evidence>
<evidence type="ECO:0000313" key="2">
    <source>
        <dbReference type="EMBL" id="AAF09815.1"/>
    </source>
</evidence>
<dbReference type="PATRIC" id="fig|243230.17.peg.390"/>
<name>Q9RXS9_DEIRA</name>
<dbReference type="Proteomes" id="UP000002524">
    <property type="component" value="Chromosome 1"/>
</dbReference>
<dbReference type="RefSeq" id="WP_010886873.1">
    <property type="nucleotide sequence ID" value="NC_001263.1"/>
</dbReference>
<keyword evidence="3" id="KW-1185">Reference proteome</keyword>
<dbReference type="PaxDb" id="243230-DR_0227"/>